<dbReference type="CDD" id="cd01335">
    <property type="entry name" value="Radical_SAM"/>
    <property type="match status" value="1"/>
</dbReference>
<comment type="caution">
    <text evidence="7">The sequence shown here is derived from an EMBL/GenBank/DDBJ whole genome shotgun (WGS) entry which is preliminary data.</text>
</comment>
<proteinExistence type="predicted"/>
<dbReference type="Pfam" id="PF02310">
    <property type="entry name" value="B12-binding"/>
    <property type="match status" value="1"/>
</dbReference>
<dbReference type="SFLD" id="SFLDG01082">
    <property type="entry name" value="B12-binding_domain_containing"/>
    <property type="match status" value="1"/>
</dbReference>
<dbReference type="InterPro" id="IPR023404">
    <property type="entry name" value="rSAM_horseshoe"/>
</dbReference>
<accession>A0A0G1EBA8</accession>
<dbReference type="PROSITE" id="PS51918">
    <property type="entry name" value="RADICAL_SAM"/>
    <property type="match status" value="1"/>
</dbReference>
<feature type="domain" description="Radical SAM core" evidence="6">
    <location>
        <begin position="199"/>
        <end position="443"/>
    </location>
</feature>
<keyword evidence="2" id="KW-0949">S-adenosyl-L-methionine</keyword>
<protein>
    <submittedName>
        <fullName evidence="7">Radical SAM domain protein</fullName>
    </submittedName>
</protein>
<dbReference type="AlphaFoldDB" id="A0A0G1EBA8"/>
<dbReference type="InterPro" id="IPR007197">
    <property type="entry name" value="rSAM"/>
</dbReference>
<dbReference type="SMART" id="SM00729">
    <property type="entry name" value="Elp3"/>
    <property type="match status" value="1"/>
</dbReference>
<evidence type="ECO:0000313" key="8">
    <source>
        <dbReference type="Proteomes" id="UP000034213"/>
    </source>
</evidence>
<dbReference type="GO" id="GO:0051536">
    <property type="term" value="F:iron-sulfur cluster binding"/>
    <property type="evidence" value="ECO:0007669"/>
    <property type="project" value="UniProtKB-KW"/>
</dbReference>
<evidence type="ECO:0000256" key="5">
    <source>
        <dbReference type="ARBA" id="ARBA00023014"/>
    </source>
</evidence>
<gene>
    <name evidence="7" type="ORF">UV54_C0009G0007</name>
</gene>
<evidence type="ECO:0000313" key="7">
    <source>
        <dbReference type="EMBL" id="KKS80341.1"/>
    </source>
</evidence>
<sequence length="549" mass="63849">MKIAFVMLNVLSTERMSVMLLSALAKKNLPDTEVELFVYSDGMLKSQIRHFEPDVVAYSAMTGEHIQYLKIARQVKIFEKRIGKKIFQIMGGPHCTFAPEILKGSALDAIGVGECDEAWPALLWGLGIGADVSHISGIVTQDNFDKVVKSAALPENYIKYQAINIDHRTCEDKHHQKCLDHLPFLDWDLFLTKTDFEERNSLLKRTIMTRRGCPYRCTYCFNRVFNALHPGQQTVHSYSVDRVIQECKWVGKHWPTEFWKIYDDIFVFSSRGKEGARLEEFAEKWPREIGLPFFVLLRADLVANDPEILRLLKKAGCASVTMSIEGGNEFVRNHVLERKMTDEQIVFAHHFAWELGIKTFSNIILSVPVRRGDVLKYNLPEESIARDIQSVKLCLKSRVHFVEAPMLFPYPATKLGKYCSDMRFFDGDIDKLPQSYQNVSPFDCFSPQEKRMSQNLALLSMWCVYFGSRRNSFVRQIVSPTFFKLVTGFLIRLPWQWCTKIYFLAYAVLQQWLCGAEIYRPKFRTPWQTFKTGFWKRLMYEYKKQFPKK</sequence>
<dbReference type="InterPro" id="IPR006158">
    <property type="entry name" value="Cobalamin-bd"/>
</dbReference>
<dbReference type="Pfam" id="PF04055">
    <property type="entry name" value="Radical_SAM"/>
    <property type="match status" value="1"/>
</dbReference>
<evidence type="ECO:0000256" key="1">
    <source>
        <dbReference type="ARBA" id="ARBA00001966"/>
    </source>
</evidence>
<comment type="cofactor">
    <cofactor evidence="1">
        <name>[4Fe-4S] cluster</name>
        <dbReference type="ChEBI" id="CHEBI:49883"/>
    </cofactor>
</comment>
<evidence type="ECO:0000256" key="2">
    <source>
        <dbReference type="ARBA" id="ARBA00022691"/>
    </source>
</evidence>
<dbReference type="Proteomes" id="UP000034213">
    <property type="component" value="Unassembled WGS sequence"/>
</dbReference>
<organism evidence="7 8">
    <name type="scientific">Candidatus Beckwithbacteria bacterium GW2011_GWA2_43_10</name>
    <dbReference type="NCBI Taxonomy" id="1618369"/>
    <lineage>
        <taxon>Bacteria</taxon>
        <taxon>Candidatus Beckwithiibacteriota</taxon>
    </lineage>
</organism>
<dbReference type="EMBL" id="LCEW01000009">
    <property type="protein sequence ID" value="KKS80341.1"/>
    <property type="molecule type" value="Genomic_DNA"/>
</dbReference>
<dbReference type="GO" id="GO:0046872">
    <property type="term" value="F:metal ion binding"/>
    <property type="evidence" value="ECO:0007669"/>
    <property type="project" value="UniProtKB-KW"/>
</dbReference>
<evidence type="ECO:0000256" key="4">
    <source>
        <dbReference type="ARBA" id="ARBA00023004"/>
    </source>
</evidence>
<dbReference type="InterPro" id="IPR051198">
    <property type="entry name" value="BchE-like"/>
</dbReference>
<dbReference type="PANTHER" id="PTHR43409:SF7">
    <property type="entry name" value="BLL1977 PROTEIN"/>
    <property type="match status" value="1"/>
</dbReference>
<dbReference type="PANTHER" id="PTHR43409">
    <property type="entry name" value="ANAEROBIC MAGNESIUM-PROTOPORPHYRIN IX MONOMETHYL ESTER CYCLASE-RELATED"/>
    <property type="match status" value="1"/>
</dbReference>
<keyword evidence="3" id="KW-0479">Metal-binding</keyword>
<dbReference type="Gene3D" id="3.40.50.280">
    <property type="entry name" value="Cobalamin-binding domain"/>
    <property type="match status" value="1"/>
</dbReference>
<keyword evidence="4" id="KW-0408">Iron</keyword>
<dbReference type="InterPro" id="IPR058240">
    <property type="entry name" value="rSAM_sf"/>
</dbReference>
<dbReference type="GO" id="GO:0031419">
    <property type="term" value="F:cobalamin binding"/>
    <property type="evidence" value="ECO:0007669"/>
    <property type="project" value="InterPro"/>
</dbReference>
<dbReference type="SUPFAM" id="SSF102114">
    <property type="entry name" value="Radical SAM enzymes"/>
    <property type="match status" value="1"/>
</dbReference>
<name>A0A0G1EBA8_9BACT</name>
<dbReference type="Gene3D" id="3.80.30.20">
    <property type="entry name" value="tm_1862 like domain"/>
    <property type="match status" value="1"/>
</dbReference>
<reference evidence="7 8" key="1">
    <citation type="journal article" date="2015" name="Nature">
        <title>rRNA introns, odd ribosomes, and small enigmatic genomes across a large radiation of phyla.</title>
        <authorList>
            <person name="Brown C.T."/>
            <person name="Hug L.A."/>
            <person name="Thomas B.C."/>
            <person name="Sharon I."/>
            <person name="Castelle C.J."/>
            <person name="Singh A."/>
            <person name="Wilkins M.J."/>
            <person name="Williams K.H."/>
            <person name="Banfield J.F."/>
        </authorList>
    </citation>
    <scope>NUCLEOTIDE SEQUENCE [LARGE SCALE GENOMIC DNA]</scope>
</reference>
<dbReference type="GO" id="GO:0003824">
    <property type="term" value="F:catalytic activity"/>
    <property type="evidence" value="ECO:0007669"/>
    <property type="project" value="InterPro"/>
</dbReference>
<evidence type="ECO:0000259" key="6">
    <source>
        <dbReference type="PROSITE" id="PS51918"/>
    </source>
</evidence>
<dbReference type="InterPro" id="IPR006638">
    <property type="entry name" value="Elp3/MiaA/NifB-like_rSAM"/>
</dbReference>
<dbReference type="CDD" id="cd02068">
    <property type="entry name" value="radical_SAM_B12_BD"/>
    <property type="match status" value="1"/>
</dbReference>
<keyword evidence="5" id="KW-0411">Iron-sulfur</keyword>
<dbReference type="SFLD" id="SFLDS00029">
    <property type="entry name" value="Radical_SAM"/>
    <property type="match status" value="1"/>
</dbReference>
<dbReference type="STRING" id="1618369.UV54_C0009G0007"/>
<evidence type="ECO:0000256" key="3">
    <source>
        <dbReference type="ARBA" id="ARBA00022723"/>
    </source>
</evidence>